<dbReference type="Gene3D" id="1.10.1370.10">
    <property type="entry name" value="Neurolysin, domain 3"/>
    <property type="match status" value="1"/>
</dbReference>
<dbReference type="KEGG" id="nso:NIASO_00060"/>
<keyword evidence="3" id="KW-0963">Cytoplasm</keyword>
<accession>W0ETC5</accession>
<dbReference type="EMBL" id="CP007035">
    <property type="protein sequence ID" value="AHF14022.1"/>
    <property type="molecule type" value="Genomic_DNA"/>
</dbReference>
<dbReference type="InterPro" id="IPR024079">
    <property type="entry name" value="MetalloPept_cat_dom_sf"/>
</dbReference>
<keyword evidence="16" id="KW-0732">Signal</keyword>
<evidence type="ECO:0000256" key="12">
    <source>
        <dbReference type="ARBA" id="ARBA00066668"/>
    </source>
</evidence>
<reference evidence="18 19" key="1">
    <citation type="submission" date="2013-12" db="EMBL/GenBank/DDBJ databases">
        <authorList>
            <consortium name="DOE Joint Genome Institute"/>
            <person name="Eisen J."/>
            <person name="Huntemann M."/>
            <person name="Han J."/>
            <person name="Chen A."/>
            <person name="Kyrpides N."/>
            <person name="Mavromatis K."/>
            <person name="Markowitz V."/>
            <person name="Palaniappan K."/>
            <person name="Ivanova N."/>
            <person name="Schaumberg A."/>
            <person name="Pati A."/>
            <person name="Liolios K."/>
            <person name="Nordberg H.P."/>
            <person name="Cantor M.N."/>
            <person name="Hua S.X."/>
            <person name="Woyke T."/>
        </authorList>
    </citation>
    <scope>NUCLEOTIDE SEQUENCE [LARGE SCALE GENOMIC DNA]</scope>
    <source>
        <strain evidence="19">DSM 19437</strain>
    </source>
</reference>
<evidence type="ECO:0000256" key="2">
    <source>
        <dbReference type="ARBA" id="ARBA00006040"/>
    </source>
</evidence>
<dbReference type="PROSITE" id="PS51257">
    <property type="entry name" value="PROKAR_LIPOPROTEIN"/>
    <property type="match status" value="1"/>
</dbReference>
<proteinExistence type="inferred from homology"/>
<dbReference type="InterPro" id="IPR034005">
    <property type="entry name" value="M3A_DCP"/>
</dbReference>
<comment type="function">
    <text evidence="11">Removes dipeptides from the C-termini of N-blocked tripeptides, tetrapeptides and larger peptides.</text>
</comment>
<dbReference type="HOGENOM" id="CLU_001805_4_0_10"/>
<comment type="cofactor">
    <cofactor evidence="15">
        <name>Zn(2+)</name>
        <dbReference type="ChEBI" id="CHEBI:29105"/>
    </cofactor>
    <text evidence="15">Binds 1 zinc ion.</text>
</comment>
<dbReference type="Pfam" id="PF01432">
    <property type="entry name" value="Peptidase_M3"/>
    <property type="match status" value="1"/>
</dbReference>
<dbReference type="Proteomes" id="UP000003586">
    <property type="component" value="Chromosome"/>
</dbReference>
<evidence type="ECO:0000259" key="17">
    <source>
        <dbReference type="Pfam" id="PF01432"/>
    </source>
</evidence>
<keyword evidence="6 15" id="KW-0479">Metal-binding</keyword>
<dbReference type="eggNOG" id="COG0339">
    <property type="taxonomic scope" value="Bacteria"/>
</dbReference>
<dbReference type="GO" id="GO:0046872">
    <property type="term" value="F:metal ion binding"/>
    <property type="evidence" value="ECO:0007669"/>
    <property type="project" value="UniProtKB-UniRule"/>
</dbReference>
<protein>
    <recommendedName>
        <fullName evidence="13">Dipeptidyl carboxypeptidase</fullName>
        <ecNumber evidence="12">3.4.15.5</ecNumber>
    </recommendedName>
    <alternativeName>
        <fullName evidence="14">Peptidyl-dipeptidase Dcp</fullName>
    </alternativeName>
</protein>
<dbReference type="PANTHER" id="PTHR43660">
    <property type="entry name" value="DIPEPTIDYL CARBOXYPEPTIDASE"/>
    <property type="match status" value="1"/>
</dbReference>
<dbReference type="GO" id="GO:0008241">
    <property type="term" value="F:peptidyl-dipeptidase activity"/>
    <property type="evidence" value="ECO:0007669"/>
    <property type="project" value="UniProtKB-EC"/>
</dbReference>
<dbReference type="GO" id="GO:0006508">
    <property type="term" value="P:proteolysis"/>
    <property type="evidence" value="ECO:0007669"/>
    <property type="project" value="UniProtKB-KW"/>
</dbReference>
<comment type="catalytic activity">
    <reaction evidence="10">
        <text>Hydrolysis of unblocked, C-terminal dipeptides from oligopeptides, with broad specificity. Does not hydrolyze bonds in which P1' is Pro, or both P1 and P1' are Gly.</text>
        <dbReference type="EC" id="3.4.15.5"/>
    </reaction>
</comment>
<dbReference type="SUPFAM" id="SSF55486">
    <property type="entry name" value="Metalloproteases ('zincins'), catalytic domain"/>
    <property type="match status" value="1"/>
</dbReference>
<evidence type="ECO:0000256" key="16">
    <source>
        <dbReference type="SAM" id="SignalP"/>
    </source>
</evidence>
<dbReference type="OrthoDB" id="9773538at2"/>
<evidence type="ECO:0000256" key="3">
    <source>
        <dbReference type="ARBA" id="ARBA00022490"/>
    </source>
</evidence>
<name>W0ETC5_9BACT</name>
<evidence type="ECO:0000256" key="5">
    <source>
        <dbReference type="ARBA" id="ARBA00022670"/>
    </source>
</evidence>
<evidence type="ECO:0000313" key="18">
    <source>
        <dbReference type="EMBL" id="AHF14022.1"/>
    </source>
</evidence>
<dbReference type="FunFam" id="1.10.1370.40:FF:000001">
    <property type="entry name" value="Dipeptidyl carboxypeptidase II"/>
    <property type="match status" value="1"/>
</dbReference>
<evidence type="ECO:0000256" key="6">
    <source>
        <dbReference type="ARBA" id="ARBA00022723"/>
    </source>
</evidence>
<sequence>MKLTYYYFLSFLILTSCTMQNRNPQPSAGGSESNPLFQESTLPYHTIPFDKIKETDFVPAFEKGMQEEMKEVDHIATDTAIPSFENVFVALERSGQVLKRTNLAFNVLTSANTDDRLQQIQEAMAARLSAHSDSIYMNAKLFHKIDTLYKQLNKLSLDPESKRLVEHCHQQFVMNGAALPDSSKEQLKKLNEEEATLSTKFSNQLLAAAKQGALVVHSKEQLAGLTDAEIAAAAEAGKARSEKGAYVLSLTNTTQQPDLQSLTNPEVRKNLFEASSTRAEKGDSNDTRNNILRIAAIRREKAGLLGFPSYAAWKLQDQMAKTPAAVNNFLSKLVPPALAKATAEARDIKAMKLQQKDTGALEPYDWDFYAEKVRKAKYDLDESEVKPYFVLDSVLKNGVFFAANQLYGITFKQRTDLPVYQEDVKVYEVFDKDGTPMALFYTDYFKRDNKNGGAWMDNFVTQSKLLNTRPVVYNVCNFPKPVKGQPALLSFDDVTTMFHEFGHALHGMFADQQYPSLSGANVSRDFVEMPSQFNEHWALDSTVLKNYARNYKTGAVIPQALVDKIKNAGTFNQGYAMTELLAAAELDMQWHLLGAKDSAVTDVDAFERKALTKTGTAVAYVPPRYRSSYFLHIWANGYSAGYYAYSWAEMLDHDAFAWFKENGGLNRANGQRFRDMILSRGNTEDLATLYKAFRGKEPSIEPLLENRGLVVPGKKK</sequence>
<dbReference type="GO" id="GO:0004222">
    <property type="term" value="F:metalloendopeptidase activity"/>
    <property type="evidence" value="ECO:0007669"/>
    <property type="project" value="InterPro"/>
</dbReference>
<evidence type="ECO:0000256" key="9">
    <source>
        <dbReference type="ARBA" id="ARBA00023049"/>
    </source>
</evidence>
<dbReference type="InterPro" id="IPR045090">
    <property type="entry name" value="Pept_M3A_M3B"/>
</dbReference>
<dbReference type="Gene3D" id="3.40.390.10">
    <property type="entry name" value="Collagenase (Catalytic Domain)"/>
    <property type="match status" value="1"/>
</dbReference>
<evidence type="ECO:0000256" key="4">
    <source>
        <dbReference type="ARBA" id="ARBA00022645"/>
    </source>
</evidence>
<evidence type="ECO:0000256" key="13">
    <source>
        <dbReference type="ARBA" id="ARBA00070755"/>
    </source>
</evidence>
<dbReference type="STRING" id="929713.NIASO_00060"/>
<dbReference type="InterPro" id="IPR024077">
    <property type="entry name" value="Neurolysin/TOP_dom2"/>
</dbReference>
<dbReference type="AlphaFoldDB" id="W0ETC5"/>
<keyword evidence="8 15" id="KW-0862">Zinc</keyword>
<organism evidence="18 19">
    <name type="scientific">Niabella soli DSM 19437</name>
    <dbReference type="NCBI Taxonomy" id="929713"/>
    <lineage>
        <taxon>Bacteria</taxon>
        <taxon>Pseudomonadati</taxon>
        <taxon>Bacteroidota</taxon>
        <taxon>Chitinophagia</taxon>
        <taxon>Chitinophagales</taxon>
        <taxon>Chitinophagaceae</taxon>
        <taxon>Niabella</taxon>
    </lineage>
</organism>
<dbReference type="PANTHER" id="PTHR43660:SF1">
    <property type="entry name" value="DIPEPTIDYL CARBOXYPEPTIDASE"/>
    <property type="match status" value="1"/>
</dbReference>
<feature type="domain" description="Peptidase M3A/M3B catalytic" evidence="17">
    <location>
        <begin position="260"/>
        <end position="708"/>
    </location>
</feature>
<dbReference type="MEROPS" id="M03.005"/>
<dbReference type="GO" id="GO:0004180">
    <property type="term" value="F:carboxypeptidase activity"/>
    <property type="evidence" value="ECO:0007669"/>
    <property type="project" value="UniProtKB-KW"/>
</dbReference>
<evidence type="ECO:0000256" key="1">
    <source>
        <dbReference type="ARBA" id="ARBA00004496"/>
    </source>
</evidence>
<evidence type="ECO:0000256" key="8">
    <source>
        <dbReference type="ARBA" id="ARBA00022833"/>
    </source>
</evidence>
<evidence type="ECO:0000256" key="15">
    <source>
        <dbReference type="RuleBase" id="RU003435"/>
    </source>
</evidence>
<dbReference type="RefSeq" id="WP_008582387.1">
    <property type="nucleotide sequence ID" value="NZ_CP007035.1"/>
</dbReference>
<dbReference type="EC" id="3.4.15.5" evidence="12"/>
<keyword evidence="9 15" id="KW-0482">Metalloprotease</keyword>
<gene>
    <name evidence="18" type="ORF">NIASO_00060</name>
</gene>
<evidence type="ECO:0000313" key="19">
    <source>
        <dbReference type="Proteomes" id="UP000003586"/>
    </source>
</evidence>
<evidence type="ECO:0000256" key="10">
    <source>
        <dbReference type="ARBA" id="ARBA00052506"/>
    </source>
</evidence>
<evidence type="ECO:0000256" key="14">
    <source>
        <dbReference type="ARBA" id="ARBA00075608"/>
    </source>
</evidence>
<keyword evidence="4 18" id="KW-0121">Carboxypeptidase</keyword>
<comment type="similarity">
    <text evidence="2 15">Belongs to the peptidase M3 family.</text>
</comment>
<comment type="subcellular location">
    <subcellularLocation>
        <location evidence="1">Cytoplasm</location>
    </subcellularLocation>
</comment>
<evidence type="ECO:0000256" key="11">
    <source>
        <dbReference type="ARBA" id="ARBA00054529"/>
    </source>
</evidence>
<keyword evidence="7 15" id="KW-0378">Hydrolase</keyword>
<dbReference type="CDD" id="cd06456">
    <property type="entry name" value="M3A_DCP"/>
    <property type="match status" value="1"/>
</dbReference>
<dbReference type="FunFam" id="3.40.390.10:FF:000009">
    <property type="entry name" value="Oligopeptidase A"/>
    <property type="match status" value="1"/>
</dbReference>
<dbReference type="InterPro" id="IPR001567">
    <property type="entry name" value="Pept_M3A_M3B_dom"/>
</dbReference>
<feature type="signal peptide" evidence="16">
    <location>
        <begin position="1"/>
        <end position="21"/>
    </location>
</feature>
<keyword evidence="19" id="KW-1185">Reference proteome</keyword>
<evidence type="ECO:0000256" key="7">
    <source>
        <dbReference type="ARBA" id="ARBA00022801"/>
    </source>
</evidence>
<dbReference type="GO" id="GO:0005829">
    <property type="term" value="C:cytosol"/>
    <property type="evidence" value="ECO:0007669"/>
    <property type="project" value="UniProtKB-ARBA"/>
</dbReference>
<keyword evidence="5 15" id="KW-0645">Protease</keyword>
<dbReference type="Gene3D" id="1.10.1370.40">
    <property type="match status" value="1"/>
</dbReference>
<feature type="chain" id="PRO_5004788142" description="Dipeptidyl carboxypeptidase" evidence="16">
    <location>
        <begin position="22"/>
        <end position="716"/>
    </location>
</feature>